<feature type="transmembrane region" description="Helical" evidence="6">
    <location>
        <begin position="147"/>
        <end position="170"/>
    </location>
</feature>
<keyword evidence="4 6" id="KW-1133">Transmembrane helix</keyword>
<evidence type="ECO:0000256" key="4">
    <source>
        <dbReference type="ARBA" id="ARBA00022989"/>
    </source>
</evidence>
<name>A0AAE3NRL4_9RHOB</name>
<feature type="transmembrane region" description="Helical" evidence="6">
    <location>
        <begin position="73"/>
        <end position="90"/>
    </location>
</feature>
<feature type="transmembrane region" description="Helical" evidence="6">
    <location>
        <begin position="96"/>
        <end position="114"/>
    </location>
</feature>
<evidence type="ECO:0000313" key="9">
    <source>
        <dbReference type="Proteomes" id="UP001220964"/>
    </source>
</evidence>
<reference evidence="8" key="1">
    <citation type="submission" date="2023-03" db="EMBL/GenBank/DDBJ databases">
        <title>Multiphase analysis and comparison of six strains from genera Psychromarinibacter, Lutimaribacter, and Maritimibacter, including a novel species: Psychromarinibacter sediminicola sp. nov.</title>
        <authorList>
            <person name="Wang Y.-H."/>
            <person name="Ye M.-Q."/>
            <person name="Du Z.-J."/>
        </authorList>
    </citation>
    <scope>NUCLEOTIDE SEQUENCE</scope>
    <source>
        <strain evidence="8">C21-152</strain>
    </source>
</reference>
<dbReference type="AlphaFoldDB" id="A0AAE3NRL4"/>
<keyword evidence="5 6" id="KW-0472">Membrane</keyword>
<dbReference type="Pfam" id="PF00892">
    <property type="entry name" value="EamA"/>
    <property type="match status" value="2"/>
</dbReference>
<feature type="transmembrane region" description="Helical" evidence="6">
    <location>
        <begin position="264"/>
        <end position="282"/>
    </location>
</feature>
<dbReference type="GO" id="GO:0016020">
    <property type="term" value="C:membrane"/>
    <property type="evidence" value="ECO:0007669"/>
    <property type="project" value="UniProtKB-SubCell"/>
</dbReference>
<comment type="similarity">
    <text evidence="2">Belongs to the drug/metabolite transporter (DMT) superfamily. 10 TMS drug/metabolite exporter (DME) (TC 2.A.7.3) family.</text>
</comment>
<evidence type="ECO:0000256" key="1">
    <source>
        <dbReference type="ARBA" id="ARBA00004141"/>
    </source>
</evidence>
<feature type="transmembrane region" description="Helical" evidence="6">
    <location>
        <begin position="239"/>
        <end position="258"/>
    </location>
</feature>
<evidence type="ECO:0000259" key="7">
    <source>
        <dbReference type="Pfam" id="PF00892"/>
    </source>
</evidence>
<dbReference type="InterPro" id="IPR037185">
    <property type="entry name" value="EmrE-like"/>
</dbReference>
<gene>
    <name evidence="8" type="ORF">P1J78_10515</name>
</gene>
<sequence>MTSLRGIFLMIAAISSFAVMAVFVKAAPRIPAGEAVFFRAFCAVPVILVWLRLRKELASGLRVNSITGHAVRGIAGSCAMGLGFWGLKLIPLPEATAIRFATPILIVVFAAIILGERVRLFRLTAVAIGLLGVMIVMWPQLTFEGGSAARIGALVTLASAALAALAQIFIRSMAGTERTEAIVFWFSLTASFFALFSIPFGWVMPVGWEWVFLVGAGLVGGAGQIFLTSAYRFAEAGTLAPFTYISMIWALIFGYFLFDERPTVAMLGGAALVIAAGVAIVYRERQLGRRTASEGKIRSLMKGG</sequence>
<evidence type="ECO:0000256" key="2">
    <source>
        <dbReference type="ARBA" id="ARBA00009853"/>
    </source>
</evidence>
<dbReference type="SUPFAM" id="SSF103481">
    <property type="entry name" value="Multidrug resistance efflux transporter EmrE"/>
    <property type="match status" value="2"/>
</dbReference>
<evidence type="ECO:0000313" key="8">
    <source>
        <dbReference type="EMBL" id="MDF0601161.1"/>
    </source>
</evidence>
<organism evidence="8 9">
    <name type="scientific">Psychromarinibacter sediminicola</name>
    <dbReference type="NCBI Taxonomy" id="3033385"/>
    <lineage>
        <taxon>Bacteria</taxon>
        <taxon>Pseudomonadati</taxon>
        <taxon>Pseudomonadota</taxon>
        <taxon>Alphaproteobacteria</taxon>
        <taxon>Rhodobacterales</taxon>
        <taxon>Paracoccaceae</taxon>
        <taxon>Psychromarinibacter</taxon>
    </lineage>
</organism>
<evidence type="ECO:0000256" key="5">
    <source>
        <dbReference type="ARBA" id="ARBA00023136"/>
    </source>
</evidence>
<proteinExistence type="inferred from homology"/>
<dbReference type="InterPro" id="IPR000620">
    <property type="entry name" value="EamA_dom"/>
</dbReference>
<accession>A0AAE3NRL4</accession>
<feature type="domain" description="EamA" evidence="7">
    <location>
        <begin position="151"/>
        <end position="279"/>
    </location>
</feature>
<feature type="transmembrane region" description="Helical" evidence="6">
    <location>
        <begin position="36"/>
        <end position="53"/>
    </location>
</feature>
<comment type="subcellular location">
    <subcellularLocation>
        <location evidence="1">Membrane</location>
        <topology evidence="1">Multi-pass membrane protein</topology>
    </subcellularLocation>
</comment>
<feature type="transmembrane region" description="Helical" evidence="6">
    <location>
        <begin position="121"/>
        <end position="141"/>
    </location>
</feature>
<dbReference type="RefSeq" id="WP_275567302.1">
    <property type="nucleotide sequence ID" value="NZ_JARGYC010000023.1"/>
</dbReference>
<keyword evidence="9" id="KW-1185">Reference proteome</keyword>
<feature type="transmembrane region" description="Helical" evidence="6">
    <location>
        <begin position="210"/>
        <end position="227"/>
    </location>
</feature>
<dbReference type="PANTHER" id="PTHR22911">
    <property type="entry name" value="ACYL-MALONYL CONDENSING ENZYME-RELATED"/>
    <property type="match status" value="1"/>
</dbReference>
<evidence type="ECO:0000256" key="3">
    <source>
        <dbReference type="ARBA" id="ARBA00022692"/>
    </source>
</evidence>
<dbReference type="PANTHER" id="PTHR22911:SF6">
    <property type="entry name" value="SOLUTE CARRIER FAMILY 35 MEMBER G1"/>
    <property type="match status" value="1"/>
</dbReference>
<feature type="transmembrane region" description="Helical" evidence="6">
    <location>
        <begin position="182"/>
        <end position="204"/>
    </location>
</feature>
<dbReference type="EMBL" id="JARGYC010000023">
    <property type="protein sequence ID" value="MDF0601161.1"/>
    <property type="molecule type" value="Genomic_DNA"/>
</dbReference>
<feature type="domain" description="EamA" evidence="7">
    <location>
        <begin position="5"/>
        <end position="137"/>
    </location>
</feature>
<protein>
    <submittedName>
        <fullName evidence="8">DMT family transporter</fullName>
    </submittedName>
</protein>
<evidence type="ECO:0000256" key="6">
    <source>
        <dbReference type="SAM" id="Phobius"/>
    </source>
</evidence>
<comment type="caution">
    <text evidence="8">The sequence shown here is derived from an EMBL/GenBank/DDBJ whole genome shotgun (WGS) entry which is preliminary data.</text>
</comment>
<dbReference type="Proteomes" id="UP001220964">
    <property type="component" value="Unassembled WGS sequence"/>
</dbReference>
<keyword evidence="3 6" id="KW-0812">Transmembrane</keyword>